<proteinExistence type="predicted"/>
<feature type="transmembrane region" description="Helical" evidence="5">
    <location>
        <begin position="163"/>
        <end position="186"/>
    </location>
</feature>
<evidence type="ECO:0000256" key="3">
    <source>
        <dbReference type="ARBA" id="ARBA00022989"/>
    </source>
</evidence>
<feature type="domain" description="Fatty acid hydroxylase" evidence="6">
    <location>
        <begin position="110"/>
        <end position="244"/>
    </location>
</feature>
<dbReference type="GO" id="GO:0008610">
    <property type="term" value="P:lipid biosynthetic process"/>
    <property type="evidence" value="ECO:0007669"/>
    <property type="project" value="InterPro"/>
</dbReference>
<evidence type="ECO:0000256" key="4">
    <source>
        <dbReference type="ARBA" id="ARBA00023136"/>
    </source>
</evidence>
<dbReference type="RefSeq" id="WP_150412950.1">
    <property type="nucleotide sequence ID" value="NZ_VYQF01000001.1"/>
</dbReference>
<keyword evidence="3 5" id="KW-1133">Transmembrane helix</keyword>
<dbReference type="InterPro" id="IPR006694">
    <property type="entry name" value="Fatty_acid_hydroxylase"/>
</dbReference>
<name>A0A5J5IMY3_9BACT</name>
<sequence length="264" mass="31673">MALPDFTTPYWLILITLIFFIIITGRYFLVAGIFYLVFYVWFPEKWKTRKINTRKYRPGQFKTEVKWSMITALLFSIAGTGTVILWQKGFTKVYTDLNEYGWWYLPVSLIIFMLLHETYYYWLHRWMHHPAVFKIVHKVHHDSNITSPFTAFSFHPLEGVFQAIFLPIMLMILPMHYYVIILQLSIMTVSSVINHLDIEIYPERFNDHFLGRWLIGATHHSLHHKQFKYNYGLYFTFWDKLKKTESPHFKKLFTSTTSKFTAGK</sequence>
<keyword evidence="2 5" id="KW-0812">Transmembrane</keyword>
<dbReference type="AlphaFoldDB" id="A0A5J5IMY3"/>
<dbReference type="GO" id="GO:0016020">
    <property type="term" value="C:membrane"/>
    <property type="evidence" value="ECO:0007669"/>
    <property type="project" value="UniProtKB-SubCell"/>
</dbReference>
<evidence type="ECO:0000256" key="5">
    <source>
        <dbReference type="SAM" id="Phobius"/>
    </source>
</evidence>
<feature type="transmembrane region" description="Helical" evidence="5">
    <location>
        <begin position="63"/>
        <end position="86"/>
    </location>
</feature>
<evidence type="ECO:0000313" key="7">
    <source>
        <dbReference type="EMBL" id="KAA9040862.1"/>
    </source>
</evidence>
<keyword evidence="4 5" id="KW-0472">Membrane</keyword>
<evidence type="ECO:0000256" key="1">
    <source>
        <dbReference type="ARBA" id="ARBA00004370"/>
    </source>
</evidence>
<dbReference type="Pfam" id="PF04116">
    <property type="entry name" value="FA_hydroxylase"/>
    <property type="match status" value="1"/>
</dbReference>
<feature type="transmembrane region" description="Helical" evidence="5">
    <location>
        <begin position="12"/>
        <end position="42"/>
    </location>
</feature>
<dbReference type="InterPro" id="IPR050307">
    <property type="entry name" value="Sterol_Desaturase_Related"/>
</dbReference>
<gene>
    <name evidence="7" type="ORF">FW778_02140</name>
</gene>
<organism evidence="7 8">
    <name type="scientific">Ginsengibacter hankyongi</name>
    <dbReference type="NCBI Taxonomy" id="2607284"/>
    <lineage>
        <taxon>Bacteria</taxon>
        <taxon>Pseudomonadati</taxon>
        <taxon>Bacteroidota</taxon>
        <taxon>Chitinophagia</taxon>
        <taxon>Chitinophagales</taxon>
        <taxon>Chitinophagaceae</taxon>
        <taxon>Ginsengibacter</taxon>
    </lineage>
</organism>
<dbReference type="GO" id="GO:0016491">
    <property type="term" value="F:oxidoreductase activity"/>
    <property type="evidence" value="ECO:0007669"/>
    <property type="project" value="InterPro"/>
</dbReference>
<evidence type="ECO:0000256" key="2">
    <source>
        <dbReference type="ARBA" id="ARBA00022692"/>
    </source>
</evidence>
<dbReference type="GO" id="GO:0005506">
    <property type="term" value="F:iron ion binding"/>
    <property type="evidence" value="ECO:0007669"/>
    <property type="project" value="InterPro"/>
</dbReference>
<feature type="transmembrane region" description="Helical" evidence="5">
    <location>
        <begin position="101"/>
        <end position="122"/>
    </location>
</feature>
<protein>
    <submittedName>
        <fullName evidence="7">Sterol desaturase family protein</fullName>
    </submittedName>
</protein>
<comment type="caution">
    <text evidence="7">The sequence shown here is derived from an EMBL/GenBank/DDBJ whole genome shotgun (WGS) entry which is preliminary data.</text>
</comment>
<comment type="subcellular location">
    <subcellularLocation>
        <location evidence="1">Membrane</location>
    </subcellularLocation>
</comment>
<reference evidence="7 8" key="1">
    <citation type="submission" date="2019-09" db="EMBL/GenBank/DDBJ databases">
        <title>Draft genome sequence of Ginsengibacter sp. BR5-29.</title>
        <authorList>
            <person name="Im W.-T."/>
        </authorList>
    </citation>
    <scope>NUCLEOTIDE SEQUENCE [LARGE SCALE GENOMIC DNA]</scope>
    <source>
        <strain evidence="7 8">BR5-29</strain>
    </source>
</reference>
<dbReference type="EMBL" id="VYQF01000001">
    <property type="protein sequence ID" value="KAA9040862.1"/>
    <property type="molecule type" value="Genomic_DNA"/>
</dbReference>
<evidence type="ECO:0000313" key="8">
    <source>
        <dbReference type="Proteomes" id="UP000326903"/>
    </source>
</evidence>
<dbReference type="Proteomes" id="UP000326903">
    <property type="component" value="Unassembled WGS sequence"/>
</dbReference>
<dbReference type="PANTHER" id="PTHR11863">
    <property type="entry name" value="STEROL DESATURASE"/>
    <property type="match status" value="1"/>
</dbReference>
<accession>A0A5J5IMY3</accession>
<keyword evidence="8" id="KW-1185">Reference proteome</keyword>
<evidence type="ECO:0000259" key="6">
    <source>
        <dbReference type="Pfam" id="PF04116"/>
    </source>
</evidence>